<dbReference type="Pfam" id="PF23636">
    <property type="entry name" value="DUF7144"/>
    <property type="match status" value="1"/>
</dbReference>
<reference evidence="4" key="1">
    <citation type="journal article" date="2019" name="Int. J. Syst. Evol. Microbiol.">
        <title>The Global Catalogue of Microorganisms (GCM) 10K type strain sequencing project: providing services to taxonomists for standard genome sequencing and annotation.</title>
        <authorList>
            <consortium name="The Broad Institute Genomics Platform"/>
            <consortium name="The Broad Institute Genome Sequencing Center for Infectious Disease"/>
            <person name="Wu L."/>
            <person name="Ma J."/>
        </authorList>
    </citation>
    <scope>NUCLEOTIDE SEQUENCE [LARGE SCALE GENOMIC DNA]</scope>
    <source>
        <strain evidence="4">JCM 17441</strain>
    </source>
</reference>
<comment type="caution">
    <text evidence="3">The sequence shown here is derived from an EMBL/GenBank/DDBJ whole genome shotgun (WGS) entry which is preliminary data.</text>
</comment>
<proteinExistence type="predicted"/>
<keyword evidence="1" id="KW-0812">Transmembrane</keyword>
<dbReference type="EMBL" id="BAABAT010000042">
    <property type="protein sequence ID" value="GAA4260839.1"/>
    <property type="molecule type" value="Genomic_DNA"/>
</dbReference>
<evidence type="ECO:0000313" key="3">
    <source>
        <dbReference type="EMBL" id="GAA4260839.1"/>
    </source>
</evidence>
<feature type="transmembrane region" description="Helical" evidence="1">
    <location>
        <begin position="69"/>
        <end position="88"/>
    </location>
</feature>
<feature type="transmembrane region" description="Helical" evidence="1">
    <location>
        <begin position="93"/>
        <end position="112"/>
    </location>
</feature>
<accession>A0ABP8DPC0</accession>
<feature type="transmembrane region" description="Helical" evidence="1">
    <location>
        <begin position="118"/>
        <end position="139"/>
    </location>
</feature>
<evidence type="ECO:0000256" key="1">
    <source>
        <dbReference type="SAM" id="Phobius"/>
    </source>
</evidence>
<dbReference type="Proteomes" id="UP001500620">
    <property type="component" value="Unassembled WGS sequence"/>
</dbReference>
<sequence length="143" mass="15546">MAEQRAQQETGAGRGDSSPRWASGFTVFAGIMMIIVGVFHMAAGLVAIIENKFFVVTADYLYAFDVTGWGWIHLIVGLVVLLAGFAVFSGRLWALALGIVLAGLSAIANFLFLPYYPLWSLLIIALDVFVIWALAVHGWKVKA</sequence>
<feature type="domain" description="DUF7144" evidence="2">
    <location>
        <begin position="26"/>
        <end position="138"/>
    </location>
</feature>
<feature type="transmembrane region" description="Helical" evidence="1">
    <location>
        <begin position="21"/>
        <end position="49"/>
    </location>
</feature>
<dbReference type="InterPro" id="IPR055568">
    <property type="entry name" value="DUF7144"/>
</dbReference>
<name>A0ABP8DPC0_9ACTN</name>
<protein>
    <recommendedName>
        <fullName evidence="2">DUF7144 domain-containing protein</fullName>
    </recommendedName>
</protein>
<evidence type="ECO:0000259" key="2">
    <source>
        <dbReference type="Pfam" id="PF23636"/>
    </source>
</evidence>
<keyword evidence="1" id="KW-1133">Transmembrane helix</keyword>
<dbReference type="RefSeq" id="WP_345137746.1">
    <property type="nucleotide sequence ID" value="NZ_BAABAT010000042.1"/>
</dbReference>
<keyword evidence="1" id="KW-0472">Membrane</keyword>
<evidence type="ECO:0000313" key="4">
    <source>
        <dbReference type="Proteomes" id="UP001500620"/>
    </source>
</evidence>
<gene>
    <name evidence="3" type="ORF">GCM10022255_091120</name>
</gene>
<organism evidence="3 4">
    <name type="scientific">Dactylosporangium darangshiense</name>
    <dbReference type="NCBI Taxonomy" id="579108"/>
    <lineage>
        <taxon>Bacteria</taxon>
        <taxon>Bacillati</taxon>
        <taxon>Actinomycetota</taxon>
        <taxon>Actinomycetes</taxon>
        <taxon>Micromonosporales</taxon>
        <taxon>Micromonosporaceae</taxon>
        <taxon>Dactylosporangium</taxon>
    </lineage>
</organism>
<keyword evidence="4" id="KW-1185">Reference proteome</keyword>